<name>A0ABX8SH86_9ACTN</name>
<keyword evidence="2" id="KW-1185">Reference proteome</keyword>
<accession>A0ABX8SH86</accession>
<reference evidence="1 2" key="1">
    <citation type="submission" date="2021-07" db="EMBL/GenBank/DDBJ databases">
        <title>complete genome sequencing of Tessaracoccus sp.J1M15.</title>
        <authorList>
            <person name="Bae J.-W."/>
            <person name="Kim D.-y."/>
        </authorList>
    </citation>
    <scope>NUCLEOTIDE SEQUENCE [LARGE SCALE GENOMIC DNA]</scope>
    <source>
        <strain evidence="1 2">J1M15</strain>
    </source>
</reference>
<dbReference type="RefSeq" id="WP_219081072.1">
    <property type="nucleotide sequence ID" value="NZ_CP079216.1"/>
</dbReference>
<evidence type="ECO:0000313" key="1">
    <source>
        <dbReference type="EMBL" id="QXT62319.1"/>
    </source>
</evidence>
<organism evidence="1 2">
    <name type="scientific">Tessaracoccus palaemonis</name>
    <dbReference type="NCBI Taxonomy" id="2829499"/>
    <lineage>
        <taxon>Bacteria</taxon>
        <taxon>Bacillati</taxon>
        <taxon>Actinomycetota</taxon>
        <taxon>Actinomycetes</taxon>
        <taxon>Propionibacteriales</taxon>
        <taxon>Propionibacteriaceae</taxon>
        <taxon>Tessaracoccus</taxon>
    </lineage>
</organism>
<gene>
    <name evidence="1" type="ORF">KDB89_11240</name>
</gene>
<dbReference type="Proteomes" id="UP000824504">
    <property type="component" value="Chromosome"/>
</dbReference>
<protein>
    <submittedName>
        <fullName evidence="1">Uncharacterized protein</fullName>
    </submittedName>
</protein>
<evidence type="ECO:0000313" key="2">
    <source>
        <dbReference type="Proteomes" id="UP000824504"/>
    </source>
</evidence>
<dbReference type="EMBL" id="CP079216">
    <property type="protein sequence ID" value="QXT62319.1"/>
    <property type="molecule type" value="Genomic_DNA"/>
</dbReference>
<proteinExistence type="predicted"/>
<sequence>MTDTQINDVPEDPDVVLRQPTVDEVLARVEGRAGGSLSLADAVRVLRSDRGE</sequence>